<evidence type="ECO:0000256" key="3">
    <source>
        <dbReference type="ARBA" id="ARBA00023163"/>
    </source>
</evidence>
<dbReference type="InterPro" id="IPR050109">
    <property type="entry name" value="HTH-type_TetR-like_transc_reg"/>
</dbReference>
<dbReference type="SUPFAM" id="SSF46689">
    <property type="entry name" value="Homeodomain-like"/>
    <property type="match status" value="1"/>
</dbReference>
<dbReference type="RefSeq" id="WP_158093713.1">
    <property type="nucleotide sequence ID" value="NZ_FRDF01000013.1"/>
</dbReference>
<organism evidence="6 7">
    <name type="scientific">Erythrobacter sanguineus</name>
    <dbReference type="NCBI Taxonomy" id="198312"/>
    <lineage>
        <taxon>Bacteria</taxon>
        <taxon>Pseudomonadati</taxon>
        <taxon>Pseudomonadota</taxon>
        <taxon>Alphaproteobacteria</taxon>
        <taxon>Sphingomonadales</taxon>
        <taxon>Erythrobacteraceae</taxon>
        <taxon>Erythrobacter/Porphyrobacter group</taxon>
        <taxon>Erythrobacter</taxon>
    </lineage>
</organism>
<dbReference type="PRINTS" id="PR00455">
    <property type="entry name" value="HTHTETR"/>
</dbReference>
<evidence type="ECO:0000256" key="4">
    <source>
        <dbReference type="PROSITE-ProRule" id="PRU00335"/>
    </source>
</evidence>
<dbReference type="PANTHER" id="PTHR30055:SF234">
    <property type="entry name" value="HTH-TYPE TRANSCRIPTIONAL REGULATOR BETI"/>
    <property type="match status" value="1"/>
</dbReference>
<evidence type="ECO:0000256" key="1">
    <source>
        <dbReference type="ARBA" id="ARBA00023015"/>
    </source>
</evidence>
<dbReference type="InterPro" id="IPR001647">
    <property type="entry name" value="HTH_TetR"/>
</dbReference>
<dbReference type="GO" id="GO:0003700">
    <property type="term" value="F:DNA-binding transcription factor activity"/>
    <property type="evidence" value="ECO:0007669"/>
    <property type="project" value="TreeGrafter"/>
</dbReference>
<dbReference type="InterPro" id="IPR009057">
    <property type="entry name" value="Homeodomain-like_sf"/>
</dbReference>
<reference evidence="7" key="1">
    <citation type="submission" date="2016-12" db="EMBL/GenBank/DDBJ databases">
        <authorList>
            <person name="Varghese N."/>
            <person name="Submissions S."/>
        </authorList>
    </citation>
    <scope>NUCLEOTIDE SEQUENCE [LARGE SCALE GENOMIC DNA]</scope>
    <source>
        <strain evidence="7">DSM 11032</strain>
    </source>
</reference>
<dbReference type="PANTHER" id="PTHR30055">
    <property type="entry name" value="HTH-TYPE TRANSCRIPTIONAL REGULATOR RUTR"/>
    <property type="match status" value="1"/>
</dbReference>
<dbReference type="PROSITE" id="PS50977">
    <property type="entry name" value="HTH_TETR_2"/>
    <property type="match status" value="1"/>
</dbReference>
<protein>
    <submittedName>
        <fullName evidence="6">Transcriptional regulator, TetR family</fullName>
    </submittedName>
</protein>
<keyword evidence="1" id="KW-0805">Transcription regulation</keyword>
<dbReference type="Pfam" id="PF00440">
    <property type="entry name" value="TetR_N"/>
    <property type="match status" value="1"/>
</dbReference>
<proteinExistence type="predicted"/>
<evidence type="ECO:0000313" key="6">
    <source>
        <dbReference type="EMBL" id="SHN61681.1"/>
    </source>
</evidence>
<name>A0A1M7STC1_9SPHN</name>
<feature type="DNA-binding region" description="H-T-H motif" evidence="4">
    <location>
        <begin position="39"/>
        <end position="58"/>
    </location>
</feature>
<accession>A0A1M7STC1</accession>
<evidence type="ECO:0000259" key="5">
    <source>
        <dbReference type="PROSITE" id="PS50977"/>
    </source>
</evidence>
<dbReference type="Gene3D" id="1.10.357.10">
    <property type="entry name" value="Tetracycline Repressor, domain 2"/>
    <property type="match status" value="1"/>
</dbReference>
<dbReference type="GO" id="GO:0000976">
    <property type="term" value="F:transcription cis-regulatory region binding"/>
    <property type="evidence" value="ECO:0007669"/>
    <property type="project" value="TreeGrafter"/>
</dbReference>
<sequence length="204" mass="23280">MADLSAERTDGRAKRAQQSRDHIVAATLELLAEGNVRPTAEQIASRAGVGRRTVFRHFNDMEKLYQELILGVAKRFSMLAAPFQSEGWEGKLQEIIDRRSRAFEEFMPFQRASDAHREGSDELQAAQTFRLAIMRSVLENILPQAIRDQKPLLEAIDLALSFEAWQRLRIDQGLCPEDAQEAVATLISCLVPRQHQWHRFEVVI</sequence>
<dbReference type="STRING" id="198312.SAMN02745193_02323"/>
<keyword evidence="2 4" id="KW-0238">DNA-binding</keyword>
<dbReference type="OrthoDB" id="8911656at2"/>
<dbReference type="AlphaFoldDB" id="A0A1M7STC1"/>
<evidence type="ECO:0000313" key="7">
    <source>
        <dbReference type="Proteomes" id="UP000184391"/>
    </source>
</evidence>
<evidence type="ECO:0000256" key="2">
    <source>
        <dbReference type="ARBA" id="ARBA00023125"/>
    </source>
</evidence>
<gene>
    <name evidence="6" type="ORF">SAMN02745193_02323</name>
</gene>
<keyword evidence="7" id="KW-1185">Reference proteome</keyword>
<dbReference type="Proteomes" id="UP000184391">
    <property type="component" value="Unassembled WGS sequence"/>
</dbReference>
<dbReference type="EMBL" id="FRDF01000013">
    <property type="protein sequence ID" value="SHN61681.1"/>
    <property type="molecule type" value="Genomic_DNA"/>
</dbReference>
<keyword evidence="3" id="KW-0804">Transcription</keyword>
<feature type="domain" description="HTH tetR-type" evidence="5">
    <location>
        <begin position="17"/>
        <end position="76"/>
    </location>
</feature>